<organism evidence="3 4">
    <name type="scientific">Chenopodium quinoa</name>
    <name type="common">Quinoa</name>
    <dbReference type="NCBI Taxonomy" id="63459"/>
    <lineage>
        <taxon>Eukaryota</taxon>
        <taxon>Viridiplantae</taxon>
        <taxon>Streptophyta</taxon>
        <taxon>Embryophyta</taxon>
        <taxon>Tracheophyta</taxon>
        <taxon>Spermatophyta</taxon>
        <taxon>Magnoliopsida</taxon>
        <taxon>eudicotyledons</taxon>
        <taxon>Gunneridae</taxon>
        <taxon>Pentapetalae</taxon>
        <taxon>Caryophyllales</taxon>
        <taxon>Chenopodiaceae</taxon>
        <taxon>Chenopodioideae</taxon>
        <taxon>Atripliceae</taxon>
        <taxon>Chenopodium</taxon>
    </lineage>
</organism>
<sequence>MYGSQEQLELEDDVVNIENYPFSETPGTQDLRSLEYRINQLEGTPQGDQMNGDFGSRNVLEKVVVGQSPRRSRHSRRISTDSSGSVLGPDHTMDSPRFGTSFKKLDCVAEELKKSDSASDYEDDMSDRVYTIDSIHPGAPYNQYMEPKVAAKLGDEYVSTPRSLGRGDLGDPEVKKLYLRLQALEADRESMRQTIMSMQTDKAQVMLLREIAQQLCRDMTPARHMSVQKVIYCWELFHYGSF</sequence>
<accession>A0A803NF07</accession>
<feature type="region of interest" description="Disordered" evidence="2">
    <location>
        <begin position="65"/>
        <end position="99"/>
    </location>
</feature>
<name>A0A803NF07_CHEQI</name>
<evidence type="ECO:0000256" key="1">
    <source>
        <dbReference type="SAM" id="Coils"/>
    </source>
</evidence>
<reference evidence="3" key="2">
    <citation type="submission" date="2021-03" db="UniProtKB">
        <authorList>
            <consortium name="EnsemblPlants"/>
        </authorList>
    </citation>
    <scope>IDENTIFICATION</scope>
</reference>
<evidence type="ECO:0000313" key="4">
    <source>
        <dbReference type="Proteomes" id="UP000596660"/>
    </source>
</evidence>
<keyword evidence="4" id="KW-1185">Reference proteome</keyword>
<feature type="coiled-coil region" evidence="1">
    <location>
        <begin position="174"/>
        <end position="201"/>
    </location>
</feature>
<dbReference type="Gramene" id="AUR62044713-RA">
    <property type="protein sequence ID" value="AUR62044713-RA:cds"/>
    <property type="gene ID" value="AUR62044713"/>
</dbReference>
<proteinExistence type="predicted"/>
<keyword evidence="1" id="KW-0175">Coiled coil</keyword>
<dbReference type="PANTHER" id="PTHR31422">
    <property type="entry name" value="BNAANNG28530D PROTEIN"/>
    <property type="match status" value="1"/>
</dbReference>
<reference evidence="3" key="1">
    <citation type="journal article" date="2017" name="Nature">
        <title>The genome of Chenopodium quinoa.</title>
        <authorList>
            <person name="Jarvis D.E."/>
            <person name="Ho Y.S."/>
            <person name="Lightfoot D.J."/>
            <person name="Schmoeckel S.M."/>
            <person name="Li B."/>
            <person name="Borm T.J.A."/>
            <person name="Ohyanagi H."/>
            <person name="Mineta K."/>
            <person name="Michell C.T."/>
            <person name="Saber N."/>
            <person name="Kharbatia N.M."/>
            <person name="Rupper R.R."/>
            <person name="Sharp A.R."/>
            <person name="Dally N."/>
            <person name="Boughton B.A."/>
            <person name="Woo Y.H."/>
            <person name="Gao G."/>
            <person name="Schijlen E.G.W.M."/>
            <person name="Guo X."/>
            <person name="Momin A.A."/>
            <person name="Negrao S."/>
            <person name="Al-Babili S."/>
            <person name="Gehring C."/>
            <person name="Roessner U."/>
            <person name="Jung C."/>
            <person name="Murphy K."/>
            <person name="Arold S.T."/>
            <person name="Gojobori T."/>
            <person name="van der Linden C.G."/>
            <person name="van Loo E.N."/>
            <person name="Jellen E.N."/>
            <person name="Maughan P.J."/>
            <person name="Tester M."/>
        </authorList>
    </citation>
    <scope>NUCLEOTIDE SEQUENCE [LARGE SCALE GENOMIC DNA]</scope>
    <source>
        <strain evidence="3">cv. PI 614886</strain>
    </source>
</reference>
<protein>
    <submittedName>
        <fullName evidence="3">Uncharacterized protein</fullName>
    </submittedName>
</protein>
<evidence type="ECO:0000256" key="2">
    <source>
        <dbReference type="SAM" id="MobiDB-lite"/>
    </source>
</evidence>
<dbReference type="Proteomes" id="UP000596660">
    <property type="component" value="Unplaced"/>
</dbReference>
<dbReference type="EnsemblPlants" id="AUR62044713-RA">
    <property type="protein sequence ID" value="AUR62044713-RA:cds"/>
    <property type="gene ID" value="AUR62044713"/>
</dbReference>
<dbReference type="AlphaFoldDB" id="A0A803NF07"/>
<dbReference type="PANTHER" id="PTHR31422:SF0">
    <property type="entry name" value="MYOSIN-BINDING PROTEIN 7"/>
    <property type="match status" value="1"/>
</dbReference>
<evidence type="ECO:0000313" key="3">
    <source>
        <dbReference type="EnsemblPlants" id="AUR62044713-RA:cds"/>
    </source>
</evidence>
<dbReference type="OMA" id="WETPRSE"/>